<feature type="region of interest" description="Disordered" evidence="3">
    <location>
        <begin position="15"/>
        <end position="57"/>
    </location>
</feature>
<dbReference type="InterPro" id="IPR000504">
    <property type="entry name" value="RRM_dom"/>
</dbReference>
<gene>
    <name evidence="5" type="ORF">DCAR_016689</name>
</gene>
<name>A0A164XPN5_DAUCS</name>
<dbReference type="SUPFAM" id="SSF54928">
    <property type="entry name" value="RNA-binding domain, RBD"/>
    <property type="match status" value="1"/>
</dbReference>
<evidence type="ECO:0000256" key="3">
    <source>
        <dbReference type="SAM" id="MobiDB-lite"/>
    </source>
</evidence>
<dbReference type="PANTHER" id="PTHR19965:SF33">
    <property type="entry name" value="THO COMPLEX SUBUNIT 4D"/>
    <property type="match status" value="1"/>
</dbReference>
<dbReference type="SMART" id="SM01218">
    <property type="entry name" value="FoP_duplication"/>
    <property type="match status" value="1"/>
</dbReference>
<feature type="domain" description="RRM" evidence="4">
    <location>
        <begin position="135"/>
        <end position="212"/>
    </location>
</feature>
<dbReference type="GO" id="GO:0006406">
    <property type="term" value="P:mRNA export from nucleus"/>
    <property type="evidence" value="ECO:0007669"/>
    <property type="project" value="TreeGrafter"/>
</dbReference>
<dbReference type="EMBL" id="LNRQ01000005">
    <property type="protein sequence ID" value="KZM93444.1"/>
    <property type="molecule type" value="Genomic_DNA"/>
</dbReference>
<dbReference type="Pfam" id="PF00076">
    <property type="entry name" value="RRM_1"/>
    <property type="match status" value="1"/>
</dbReference>
<dbReference type="CDD" id="cd12680">
    <property type="entry name" value="RRM_THOC4"/>
    <property type="match status" value="1"/>
</dbReference>
<keyword evidence="1 2" id="KW-0694">RNA-binding</keyword>
<evidence type="ECO:0000256" key="1">
    <source>
        <dbReference type="ARBA" id="ARBA00022884"/>
    </source>
</evidence>
<dbReference type="OMA" id="YPPRRIR"/>
<feature type="compositionally biased region" description="Basic and acidic residues" evidence="3">
    <location>
        <begin position="313"/>
        <end position="329"/>
    </location>
</feature>
<dbReference type="Gramene" id="KZM93444">
    <property type="protein sequence ID" value="KZM93444"/>
    <property type="gene ID" value="DCAR_016689"/>
</dbReference>
<reference evidence="5" key="1">
    <citation type="journal article" date="2016" name="Nat. Genet.">
        <title>A high-quality carrot genome assembly provides new insights into carotenoid accumulation and asterid genome evolution.</title>
        <authorList>
            <person name="Iorizzo M."/>
            <person name="Ellison S."/>
            <person name="Senalik D."/>
            <person name="Zeng P."/>
            <person name="Satapoomin P."/>
            <person name="Huang J."/>
            <person name="Bowman M."/>
            <person name="Iovene M."/>
            <person name="Sanseverino W."/>
            <person name="Cavagnaro P."/>
            <person name="Yildiz M."/>
            <person name="Macko-Podgorni A."/>
            <person name="Moranska E."/>
            <person name="Grzebelus E."/>
            <person name="Grzebelus D."/>
            <person name="Ashrafi H."/>
            <person name="Zheng Z."/>
            <person name="Cheng S."/>
            <person name="Spooner D."/>
            <person name="Van Deynze A."/>
            <person name="Simon P."/>
        </authorList>
    </citation>
    <scope>NUCLEOTIDE SEQUENCE [LARGE SCALE GENOMIC DNA]</scope>
    <source>
        <tissue evidence="5">Leaf</tissue>
    </source>
</reference>
<dbReference type="InterPro" id="IPR012677">
    <property type="entry name" value="Nucleotide-bd_a/b_plait_sf"/>
</dbReference>
<dbReference type="InterPro" id="IPR025715">
    <property type="entry name" value="FoP_C"/>
</dbReference>
<organism evidence="5">
    <name type="scientific">Daucus carota subsp. sativus</name>
    <name type="common">Carrot</name>
    <dbReference type="NCBI Taxonomy" id="79200"/>
    <lineage>
        <taxon>Eukaryota</taxon>
        <taxon>Viridiplantae</taxon>
        <taxon>Streptophyta</taxon>
        <taxon>Embryophyta</taxon>
        <taxon>Tracheophyta</taxon>
        <taxon>Spermatophyta</taxon>
        <taxon>Magnoliopsida</taxon>
        <taxon>eudicotyledons</taxon>
        <taxon>Gunneridae</taxon>
        <taxon>Pentapetalae</taxon>
        <taxon>asterids</taxon>
        <taxon>campanulids</taxon>
        <taxon>Apiales</taxon>
        <taxon>Apiaceae</taxon>
        <taxon>Apioideae</taxon>
        <taxon>Scandiceae</taxon>
        <taxon>Daucinae</taxon>
        <taxon>Daucus</taxon>
        <taxon>Daucus sect. Daucus</taxon>
    </lineage>
</organism>
<evidence type="ECO:0000256" key="2">
    <source>
        <dbReference type="PROSITE-ProRule" id="PRU00176"/>
    </source>
</evidence>
<dbReference type="InterPro" id="IPR035979">
    <property type="entry name" value="RBD_domain_sf"/>
</dbReference>
<evidence type="ECO:0000259" key="4">
    <source>
        <dbReference type="PROSITE" id="PS50102"/>
    </source>
</evidence>
<accession>A0A164XPN5</accession>
<evidence type="ECO:0000313" key="5">
    <source>
        <dbReference type="EMBL" id="KZM93444.1"/>
    </source>
</evidence>
<dbReference type="PANTHER" id="PTHR19965">
    <property type="entry name" value="RNA AND EXPORT FACTOR BINDING PROTEIN"/>
    <property type="match status" value="1"/>
</dbReference>
<dbReference type="Gene3D" id="3.30.70.330">
    <property type="match status" value="1"/>
</dbReference>
<dbReference type="SMART" id="SM00360">
    <property type="entry name" value="RRM"/>
    <property type="match status" value="1"/>
</dbReference>
<dbReference type="AlphaFoldDB" id="A0A164XPN5"/>
<dbReference type="PROSITE" id="PS50102">
    <property type="entry name" value="RRM"/>
    <property type="match status" value="1"/>
</dbReference>
<dbReference type="GO" id="GO:0005634">
    <property type="term" value="C:nucleus"/>
    <property type="evidence" value="ECO:0007669"/>
    <property type="project" value="TreeGrafter"/>
</dbReference>
<sequence length="335" mass="35844">MASLDVSLDDMIKSRRTAEKGRGQQGKAQRGGGGGGGRGRGGGRMRGKPNNRGGGRFLRVNTTAATSAFNIAKASSKTVFSEVKSITMLGLQFTVAMHGYLVFTSNRRSRGLPWQRDLLEESLRAVGLPAIENESKLFVSNLDSGVSNQDIRELFSEIGELKRYAIHYDKDGRPTGSAEVVFNRRSDAFQALKKYNNVQLDGKPMKIEIAGASSDVPVLARGNVVGVVNGKRTVVMKPGMIRRRGSNAFGRNNVQRSRSGIINNSRGGVMNARGGRGNTGARGGMAGRGGRTRGRGNTSTRGGRGGGRGGKNNADKSADQLDKELENYHAEAMQT</sequence>
<feature type="region of interest" description="Disordered" evidence="3">
    <location>
        <begin position="258"/>
        <end position="335"/>
    </location>
</feature>
<dbReference type="STRING" id="79200.A0A164XPN5"/>
<feature type="compositionally biased region" description="Gly residues" evidence="3">
    <location>
        <begin position="29"/>
        <end position="40"/>
    </location>
</feature>
<feature type="compositionally biased region" description="Gly residues" evidence="3">
    <location>
        <begin position="274"/>
        <end position="289"/>
    </location>
</feature>
<dbReference type="GO" id="GO:0003729">
    <property type="term" value="F:mRNA binding"/>
    <property type="evidence" value="ECO:0007669"/>
    <property type="project" value="TreeGrafter"/>
</dbReference>
<dbReference type="InterPro" id="IPR051229">
    <property type="entry name" value="ALYREF_mRNA_export"/>
</dbReference>
<comment type="caution">
    <text evidence="5">The sequence shown here is derived from an EMBL/GenBank/DDBJ whole genome shotgun (WGS) entry which is preliminary data.</text>
</comment>
<protein>
    <recommendedName>
        <fullName evidence="4">RRM domain-containing protein</fullName>
    </recommendedName>
</protein>
<proteinExistence type="predicted"/>